<keyword evidence="1" id="KW-0472">Membrane</keyword>
<dbReference type="PANTHER" id="PTHR37314:SF4">
    <property type="entry name" value="UPF0700 TRANSMEMBRANE PROTEIN YOAK"/>
    <property type="match status" value="1"/>
</dbReference>
<reference evidence="2" key="1">
    <citation type="journal article" date="2015" name="Proc. Natl. Acad. Sci. U.S.A.">
        <title>Bacterial clade with the ribosomal RNA operon on a small plasmid rather than the chromosome.</title>
        <authorList>
            <person name="Anda M."/>
            <person name="Ohtsubo Y."/>
            <person name="Okubo T."/>
            <person name="Sugawara M."/>
            <person name="Nagata Y."/>
            <person name="Tsuda M."/>
            <person name="Minamisawa K."/>
            <person name="Mitsui H."/>
        </authorList>
    </citation>
    <scope>NUCLEOTIDE SEQUENCE</scope>
    <source>
        <strain evidence="2">JCM 14755</strain>
    </source>
</reference>
<feature type="transmembrane region" description="Helical" evidence="1">
    <location>
        <begin position="21"/>
        <end position="45"/>
    </location>
</feature>
<sequence length="238" mass="25573">MVTPLRRRYRRLRRNRLGAGLALTIGLSMLAGMTDAIGFMMIGSYVSFMSGNTTDFAAAMIRGEFAHALLLGGILACFVAGNALGEIVGRRIGRTNGQILWIVALLIPVPLVLPGPVWPILAVVLAMGMLNAAIEQVEGQAFGITFVTGALSRFGRGLGRRLTGDRDTTWTFQITPWVGMIAGAMVGAGAYRLIPQAGLLVPAGFSLVMALAMLFIPMRWRARYTAPVAVRRSGPTRR</sequence>
<dbReference type="RefSeq" id="WP_157069912.1">
    <property type="nucleotide sequence ID" value="NZ_BBWR01000003.1"/>
</dbReference>
<proteinExistence type="predicted"/>
<feature type="transmembrane region" description="Helical" evidence="1">
    <location>
        <begin position="99"/>
        <end position="127"/>
    </location>
</feature>
<feature type="transmembrane region" description="Helical" evidence="1">
    <location>
        <begin position="139"/>
        <end position="158"/>
    </location>
</feature>
<dbReference type="Pfam" id="PF06912">
    <property type="entry name" value="DUF1275"/>
    <property type="match status" value="1"/>
</dbReference>
<accession>A0A0P0Z1A0</accession>
<keyword evidence="1 2" id="KW-0812">Transmembrane</keyword>
<organism evidence="2">
    <name type="scientific">Aureimonas frigidaquae</name>
    <dbReference type="NCBI Taxonomy" id="424757"/>
    <lineage>
        <taxon>Bacteria</taxon>
        <taxon>Pseudomonadati</taxon>
        <taxon>Pseudomonadota</taxon>
        <taxon>Alphaproteobacteria</taxon>
        <taxon>Hyphomicrobiales</taxon>
        <taxon>Aurantimonadaceae</taxon>
        <taxon>Aureimonas</taxon>
    </lineage>
</organism>
<dbReference type="PANTHER" id="PTHR37314">
    <property type="entry name" value="SLR0142 PROTEIN"/>
    <property type="match status" value="1"/>
</dbReference>
<dbReference type="AlphaFoldDB" id="A0A0P0Z1A0"/>
<dbReference type="OrthoDB" id="885342at2"/>
<feature type="transmembrane region" description="Helical" evidence="1">
    <location>
        <begin position="65"/>
        <end position="87"/>
    </location>
</feature>
<protein>
    <submittedName>
        <fullName evidence="2">UPF0700 transmembrane protein</fullName>
    </submittedName>
</protein>
<feature type="transmembrane region" description="Helical" evidence="1">
    <location>
        <begin position="197"/>
        <end position="216"/>
    </location>
</feature>
<dbReference type="InterPro" id="IPR010699">
    <property type="entry name" value="DUF1275"/>
</dbReference>
<evidence type="ECO:0000313" key="2">
    <source>
        <dbReference type="EMBL" id="BAT27774.1"/>
    </source>
</evidence>
<name>A0A0P0Z1A0_9HYPH</name>
<feature type="transmembrane region" description="Helical" evidence="1">
    <location>
        <begin position="170"/>
        <end position="191"/>
    </location>
</feature>
<evidence type="ECO:0000256" key="1">
    <source>
        <dbReference type="SAM" id="Phobius"/>
    </source>
</evidence>
<dbReference type="EMBL" id="LC066375">
    <property type="protein sequence ID" value="BAT27774.1"/>
    <property type="molecule type" value="Genomic_DNA"/>
</dbReference>
<keyword evidence="1" id="KW-1133">Transmembrane helix</keyword>